<reference evidence="3 4" key="1">
    <citation type="submission" date="2025-05" db="UniProtKB">
        <authorList>
            <consortium name="RefSeq"/>
        </authorList>
    </citation>
    <scope>IDENTIFICATION</scope>
</reference>
<feature type="compositionally biased region" description="Basic and acidic residues" evidence="1">
    <location>
        <begin position="317"/>
        <end position="338"/>
    </location>
</feature>
<dbReference type="RefSeq" id="XP_060048798.1">
    <property type="nucleotide sequence ID" value="XM_060192815.1"/>
</dbReference>
<feature type="region of interest" description="Disordered" evidence="1">
    <location>
        <begin position="456"/>
        <end position="478"/>
    </location>
</feature>
<dbReference type="PANTHER" id="PTHR43696:SF9">
    <property type="entry name" value="COILED-COIL DOMAIN-CONTAINING PROTEIN 157"/>
    <property type="match status" value="1"/>
</dbReference>
<dbReference type="Proteomes" id="UP001652624">
    <property type="component" value="Chromosome 6"/>
</dbReference>
<feature type="compositionally biased region" description="Basic and acidic residues" evidence="1">
    <location>
        <begin position="665"/>
        <end position="674"/>
    </location>
</feature>
<feature type="compositionally biased region" description="Low complexity" evidence="1">
    <location>
        <begin position="596"/>
        <end position="606"/>
    </location>
</feature>
<name>A0ABM3XIZ6_ERIEU</name>
<sequence>MAHLLGSPACMDSLRTDLTDLQGAIVDVCSRTGPVRVPSWKFPDRVACDLDMAALLEHYDHVPGDPEFTQLSHTVLLELVIDRLLLLLQSCASYLETLGSERMVPPGRVTGPCVSVGLTARRFWDSLLRLGALHQPRALQDRASQGHSPPSKPTAESGPAQSPEQVPPKLSKPLSPVPGPCHSLPALTVCLSPGRQAEYSRSVSAQTVETALVPCEACARVQGSLHQVGKALVGLCQSQGLPSSLGHFQQLVQDSVGLRPLPATTLAHWATEQSRDLACLSEHVGALRAQLAEATRHKSSLQTRLGELEQALEEEQDARRRQADGAERHRAAWERDRQQLQAETGDLRVKADALEEQLRQQQEAVAAAETRAQQLQVEADCGAEAQREVRRLEEEVRQLAGRLDGAGQQVRWASAELEKEKARVDSMARHQESLQAKQRALLQQLDRLDLEREELQGSLGEAEAQQAHAEERLRSLQSEREQGECQLRAQQELLQSLQREKQGLEQATTDLRLTISEQQRALVELRERERLLVAFPDLHQPREAQLQSRLRRCDGGHGEAGAGQRHPHPGPPGGERAAEGHTGQDPGSGPAGGTQAGASGAALGLPQQGGQGSVPPSPGPKSIPRAPGQEAVPKQPGDQLRPTPGWPGPRIPGPVAWKALPGRSDQLHHLHPEPHAGPGQAEAAAVAGPGPGGCCTPSAGETHPTPIKQLPASQARARTFLSAS</sequence>
<organism evidence="2 3">
    <name type="scientific">Erinaceus europaeus</name>
    <name type="common">Western European hedgehog</name>
    <dbReference type="NCBI Taxonomy" id="9365"/>
    <lineage>
        <taxon>Eukaryota</taxon>
        <taxon>Metazoa</taxon>
        <taxon>Chordata</taxon>
        <taxon>Craniata</taxon>
        <taxon>Vertebrata</taxon>
        <taxon>Euteleostomi</taxon>
        <taxon>Mammalia</taxon>
        <taxon>Eutheria</taxon>
        <taxon>Laurasiatheria</taxon>
        <taxon>Eulipotyphla</taxon>
        <taxon>Erinaceidae</taxon>
        <taxon>Erinaceinae</taxon>
        <taxon>Erinaceus</taxon>
    </lineage>
</organism>
<feature type="region of interest" description="Disordered" evidence="1">
    <location>
        <begin position="138"/>
        <end position="177"/>
    </location>
</feature>
<feature type="compositionally biased region" description="Basic and acidic residues" evidence="1">
    <location>
        <begin position="468"/>
        <end position="478"/>
    </location>
</feature>
<gene>
    <name evidence="3 4" type="primary">CCDC157</name>
</gene>
<dbReference type="PANTHER" id="PTHR43696">
    <property type="entry name" value="COILED-COIL DOMAIN-CONTAINING PROTEIN 157"/>
    <property type="match status" value="1"/>
</dbReference>
<proteinExistence type="predicted"/>
<dbReference type="RefSeq" id="XP_060048801.1">
    <property type="nucleotide sequence ID" value="XM_060192818.1"/>
</dbReference>
<keyword evidence="2" id="KW-1185">Reference proteome</keyword>
<evidence type="ECO:0000256" key="1">
    <source>
        <dbReference type="SAM" id="MobiDB-lite"/>
    </source>
</evidence>
<evidence type="ECO:0000313" key="4">
    <source>
        <dbReference type="RefSeq" id="XP_060048801.1"/>
    </source>
</evidence>
<dbReference type="GeneID" id="103119071"/>
<evidence type="ECO:0000313" key="3">
    <source>
        <dbReference type="RefSeq" id="XP_060048798.1"/>
    </source>
</evidence>
<protein>
    <submittedName>
        <fullName evidence="3 4">Coiled-coil domain-containing protein 157 isoform X1</fullName>
    </submittedName>
</protein>
<evidence type="ECO:0000313" key="2">
    <source>
        <dbReference type="Proteomes" id="UP001652624"/>
    </source>
</evidence>
<feature type="region of interest" description="Disordered" evidence="1">
    <location>
        <begin position="553"/>
        <end position="724"/>
    </location>
</feature>
<accession>A0ABM3XIZ6</accession>
<dbReference type="InterPro" id="IPR029681">
    <property type="entry name" value="CCDC157"/>
</dbReference>
<feature type="region of interest" description="Disordered" evidence="1">
    <location>
        <begin position="313"/>
        <end position="339"/>
    </location>
</feature>
<feature type="compositionally biased region" description="Low complexity" evidence="1">
    <location>
        <begin position="676"/>
        <end position="700"/>
    </location>
</feature>